<evidence type="ECO:0000313" key="15">
    <source>
        <dbReference type="Proteomes" id="UP001152523"/>
    </source>
</evidence>
<feature type="domain" description="hAT-like transposase RNase-H fold" evidence="13">
    <location>
        <begin position="537"/>
        <end position="642"/>
    </location>
</feature>
<dbReference type="EMBL" id="CAMAPF010000950">
    <property type="protein sequence ID" value="CAH9128543.1"/>
    <property type="molecule type" value="Genomic_DNA"/>
</dbReference>
<dbReference type="Pfam" id="PF02892">
    <property type="entry name" value="zf-BED"/>
    <property type="match status" value="1"/>
</dbReference>
<evidence type="ECO:0000256" key="6">
    <source>
        <dbReference type="ARBA" id="ARBA00023015"/>
    </source>
</evidence>
<keyword evidence="5" id="KW-0862">Zinc</keyword>
<organism evidence="14 15">
    <name type="scientific">Cuscuta epithymum</name>
    <dbReference type="NCBI Taxonomy" id="186058"/>
    <lineage>
        <taxon>Eukaryota</taxon>
        <taxon>Viridiplantae</taxon>
        <taxon>Streptophyta</taxon>
        <taxon>Embryophyta</taxon>
        <taxon>Tracheophyta</taxon>
        <taxon>Spermatophyta</taxon>
        <taxon>Magnoliopsida</taxon>
        <taxon>eudicotyledons</taxon>
        <taxon>Gunneridae</taxon>
        <taxon>Pentapetalae</taxon>
        <taxon>asterids</taxon>
        <taxon>lamiids</taxon>
        <taxon>Solanales</taxon>
        <taxon>Convolvulaceae</taxon>
        <taxon>Cuscuteae</taxon>
        <taxon>Cuscuta</taxon>
        <taxon>Cuscuta subgen. Cuscuta</taxon>
    </lineage>
</organism>
<dbReference type="Pfam" id="PF05699">
    <property type="entry name" value="Dimer_Tnp_hAT"/>
    <property type="match status" value="1"/>
</dbReference>
<evidence type="ECO:0000256" key="5">
    <source>
        <dbReference type="ARBA" id="ARBA00022833"/>
    </source>
</evidence>
<dbReference type="InterPro" id="IPR052035">
    <property type="entry name" value="ZnF_BED_domain_contain"/>
</dbReference>
<protein>
    <recommendedName>
        <fullName evidence="16">BED-type domain-containing protein</fullName>
    </recommendedName>
</protein>
<dbReference type="Pfam" id="PF14372">
    <property type="entry name" value="hAT-like_RNase-H"/>
    <property type="match status" value="1"/>
</dbReference>
<keyword evidence="6" id="KW-0805">Transcription regulation</keyword>
<dbReference type="GO" id="GO:0046983">
    <property type="term" value="F:protein dimerization activity"/>
    <property type="evidence" value="ECO:0007669"/>
    <property type="project" value="InterPro"/>
</dbReference>
<feature type="domain" description="HAT C-terminal dimerisation" evidence="12">
    <location>
        <begin position="694"/>
        <end position="773"/>
    </location>
</feature>
<gene>
    <name evidence="14" type="ORF">CEPIT_LOCUS29160</name>
</gene>
<dbReference type="GO" id="GO:0008270">
    <property type="term" value="F:zinc ion binding"/>
    <property type="evidence" value="ECO:0007669"/>
    <property type="project" value="UniProtKB-KW"/>
</dbReference>
<dbReference type="InterPro" id="IPR008906">
    <property type="entry name" value="HATC_C_dom"/>
</dbReference>
<keyword evidence="15" id="KW-1185">Reference proteome</keyword>
<dbReference type="SMART" id="SM00614">
    <property type="entry name" value="ZnF_BED"/>
    <property type="match status" value="1"/>
</dbReference>
<evidence type="ECO:0000256" key="2">
    <source>
        <dbReference type="ARBA" id="ARBA00011738"/>
    </source>
</evidence>
<dbReference type="SUPFAM" id="SSF53098">
    <property type="entry name" value="Ribonuclease H-like"/>
    <property type="match status" value="1"/>
</dbReference>
<dbReference type="InterPro" id="IPR025525">
    <property type="entry name" value="hAT-like_transposase_RNase-H"/>
</dbReference>
<keyword evidence="7" id="KW-0238">DNA-binding</keyword>
<evidence type="ECO:0000259" key="12">
    <source>
        <dbReference type="Pfam" id="PF05699"/>
    </source>
</evidence>
<dbReference type="GO" id="GO:0005634">
    <property type="term" value="C:nucleus"/>
    <property type="evidence" value="ECO:0007669"/>
    <property type="project" value="UniProtKB-SubCell"/>
</dbReference>
<evidence type="ECO:0000256" key="4">
    <source>
        <dbReference type="ARBA" id="ARBA00022771"/>
    </source>
</evidence>
<dbReference type="PANTHER" id="PTHR46481:SF10">
    <property type="entry name" value="ZINC FINGER BED DOMAIN-CONTAINING PROTEIN 39"/>
    <property type="match status" value="1"/>
</dbReference>
<keyword evidence="8" id="KW-0804">Transcription</keyword>
<evidence type="ECO:0000256" key="10">
    <source>
        <dbReference type="SAM" id="MobiDB-lite"/>
    </source>
</evidence>
<keyword evidence="9" id="KW-0539">Nucleus</keyword>
<reference evidence="14" key="1">
    <citation type="submission" date="2022-07" db="EMBL/GenBank/DDBJ databases">
        <authorList>
            <person name="Macas J."/>
            <person name="Novak P."/>
            <person name="Neumann P."/>
        </authorList>
    </citation>
    <scope>NUCLEOTIDE SEQUENCE</scope>
</reference>
<dbReference type="InterPro" id="IPR012337">
    <property type="entry name" value="RNaseH-like_sf"/>
</dbReference>
<sequence>MNCIISSASISGSTEYRFEKKEIDASSISDWEMERGRHSVDVGNLQRNRKREIASTRPTSRKGKGKAWAESSFQSRDDFETDYQRRDDMMMSDEHLQNLLSQNDPRFAQEQPIPTTIDEEELEDDDAEEDVGGDGTHGTPDDEQDLEDEGGSTQTGKKSKSPIIENNFTKRKDKNTEKWYASCNHCGKEYSLGTSGGYGSLTRHLKSAHLVEYAKIDKGKGKQTQISRFANSQPFGNFSYDDQKHLTGMSHLIVEENLPYIFSESLALKDYAQGTLNPQFRNYSRKTIKKEVIRQYNFEKENLQTFFANLNGRVSICSDIWEDTYHHLYYLGLTAHYIDDDWNMHKRVLAFREFNDRHTADNIYILIERILIEYNLLDKVFAVGFDNASNNTAAIPRLRELCGASTLMGRFFHQRCACHILNLCVQDGLAALGHALEVVKGGIKLIWANTSLKMQWRQYLKERRVNYYAFPKDLSIRWNSTYNLIQVLIRNKDHFLAFLRQTCNYIINPADIDTCEKIVNVLVYFNNATQTFSHVYKPTANEFFVEAVNLAGAFLEFSDAAYVSYFCDFMKQKFLKYYSHVPHIYGIAFVLDPRYKLVSLPTCIDYYYNCFFPTQEFDDNPIDPKQEYNEVSNLFHQLYNEFYAQYGNAPPPMPRTSSSSKGKSLLKSAFGSLMKKSRATPATEQSSVNELSLYLTIKVDYEVGDDFDVLKWWKDNERTFSVLSKMAKQVLAMPISTVAVEQEFSAADNVLTDYRTRLSPSSLETLVCFHDWLKAKRRTQEMTIAPTRHFMEETTTEGGDSD</sequence>
<evidence type="ECO:0000256" key="7">
    <source>
        <dbReference type="ARBA" id="ARBA00023125"/>
    </source>
</evidence>
<feature type="region of interest" description="Disordered" evidence="10">
    <location>
        <begin position="115"/>
        <end position="169"/>
    </location>
</feature>
<dbReference type="AlphaFoldDB" id="A0AAV0EZN1"/>
<dbReference type="PANTHER" id="PTHR46481">
    <property type="entry name" value="ZINC FINGER BED DOMAIN-CONTAINING PROTEIN 4"/>
    <property type="match status" value="1"/>
</dbReference>
<dbReference type="Proteomes" id="UP001152523">
    <property type="component" value="Unassembled WGS sequence"/>
</dbReference>
<name>A0AAV0EZN1_9ASTE</name>
<feature type="compositionally biased region" description="Acidic residues" evidence="10">
    <location>
        <begin position="141"/>
        <end position="150"/>
    </location>
</feature>
<feature type="region of interest" description="Disordered" evidence="10">
    <location>
        <begin position="42"/>
        <end position="75"/>
    </location>
</feature>
<comment type="subcellular location">
    <subcellularLocation>
        <location evidence="1">Nucleus</location>
    </subcellularLocation>
</comment>
<feature type="domain" description="BED-type" evidence="11">
    <location>
        <begin position="181"/>
        <end position="209"/>
    </location>
</feature>
<evidence type="ECO:0000259" key="11">
    <source>
        <dbReference type="Pfam" id="PF02892"/>
    </source>
</evidence>
<evidence type="ECO:0000259" key="13">
    <source>
        <dbReference type="Pfam" id="PF14372"/>
    </source>
</evidence>
<evidence type="ECO:0000256" key="1">
    <source>
        <dbReference type="ARBA" id="ARBA00004123"/>
    </source>
</evidence>
<evidence type="ECO:0000256" key="9">
    <source>
        <dbReference type="ARBA" id="ARBA00023242"/>
    </source>
</evidence>
<dbReference type="GO" id="GO:0003677">
    <property type="term" value="F:DNA binding"/>
    <property type="evidence" value="ECO:0007669"/>
    <property type="project" value="UniProtKB-KW"/>
</dbReference>
<keyword evidence="4" id="KW-0863">Zinc-finger</keyword>
<comment type="subunit">
    <text evidence="2">Homodimer.</text>
</comment>
<evidence type="ECO:0000256" key="3">
    <source>
        <dbReference type="ARBA" id="ARBA00022723"/>
    </source>
</evidence>
<feature type="compositionally biased region" description="Acidic residues" evidence="10">
    <location>
        <begin position="117"/>
        <end position="132"/>
    </location>
</feature>
<dbReference type="InterPro" id="IPR003656">
    <property type="entry name" value="Znf_BED"/>
</dbReference>
<accession>A0AAV0EZN1</accession>
<keyword evidence="3" id="KW-0479">Metal-binding</keyword>
<evidence type="ECO:0000313" key="14">
    <source>
        <dbReference type="EMBL" id="CAH9128543.1"/>
    </source>
</evidence>
<evidence type="ECO:0008006" key="16">
    <source>
        <dbReference type="Google" id="ProtNLM"/>
    </source>
</evidence>
<comment type="caution">
    <text evidence="14">The sequence shown here is derived from an EMBL/GenBank/DDBJ whole genome shotgun (WGS) entry which is preliminary data.</text>
</comment>
<evidence type="ECO:0000256" key="8">
    <source>
        <dbReference type="ARBA" id="ARBA00023163"/>
    </source>
</evidence>
<proteinExistence type="predicted"/>